<sequence>MSKWIKQFLMAGLAGLIRPKHNRKYSLETKVAAVKAYLSSAYSNQELLQRYQIRNISQLHQWVISYNSGNLTVNQTTLNQSDGLNYHRL</sequence>
<evidence type="ECO:0000313" key="1">
    <source>
        <dbReference type="EMBL" id="CUR40750.1"/>
    </source>
</evidence>
<dbReference type="Proteomes" id="UP000235484">
    <property type="component" value="Unassembled WGS sequence"/>
</dbReference>
<name>A0A0U5JX12_LIMRT</name>
<gene>
    <name evidence="1" type="ORF">LRLP16767_LR202_00809</name>
</gene>
<dbReference type="AlphaFoldDB" id="A0A0U5JX12"/>
<dbReference type="InterPro" id="IPR010921">
    <property type="entry name" value="Trp_repressor/repl_initiator"/>
</dbReference>
<dbReference type="GO" id="GO:0043565">
    <property type="term" value="F:sequence-specific DNA binding"/>
    <property type="evidence" value="ECO:0007669"/>
    <property type="project" value="InterPro"/>
</dbReference>
<dbReference type="Gene3D" id="1.10.10.10">
    <property type="entry name" value="Winged helix-like DNA-binding domain superfamily/Winged helix DNA-binding domain"/>
    <property type="match status" value="1"/>
</dbReference>
<proteinExistence type="predicted"/>
<accession>A0A0U5JX12</accession>
<organism evidence="1 2">
    <name type="scientific">Limosilactobacillus reuteri</name>
    <name type="common">Lactobacillus reuteri</name>
    <dbReference type="NCBI Taxonomy" id="1598"/>
    <lineage>
        <taxon>Bacteria</taxon>
        <taxon>Bacillati</taxon>
        <taxon>Bacillota</taxon>
        <taxon>Bacilli</taxon>
        <taxon>Lactobacillales</taxon>
        <taxon>Lactobacillaceae</taxon>
        <taxon>Limosilactobacillus</taxon>
    </lineage>
</organism>
<protein>
    <submittedName>
        <fullName evidence="1">ISSth1, transposase (Orf1), IS3 family</fullName>
    </submittedName>
</protein>
<reference evidence="2" key="1">
    <citation type="submission" date="2015-10" db="EMBL/GenBank/DDBJ databases">
        <authorList>
            <person name="Crossman L.C."/>
        </authorList>
    </citation>
    <scope>NUCLEOTIDE SEQUENCE [LARGE SCALE GENOMIC DNA]</scope>
    <source>
        <strain evidence="2">20-2</strain>
    </source>
</reference>
<evidence type="ECO:0000313" key="2">
    <source>
        <dbReference type="Proteomes" id="UP000235484"/>
    </source>
</evidence>
<dbReference type="InterPro" id="IPR036388">
    <property type="entry name" value="WH-like_DNA-bd_sf"/>
</dbReference>
<dbReference type="SUPFAM" id="SSF48295">
    <property type="entry name" value="TrpR-like"/>
    <property type="match status" value="1"/>
</dbReference>
<dbReference type="EMBL" id="LN887566">
    <property type="protein sequence ID" value="CUR40750.1"/>
    <property type="molecule type" value="Genomic_DNA"/>
</dbReference>